<dbReference type="PANTHER" id="PTHR13005">
    <property type="entry name" value="CYSTEINE-RICH HYDROPHOBIC DOMAIN PROTEIN BRAIN X-LINKED PROTEIN"/>
    <property type="match status" value="1"/>
</dbReference>
<keyword evidence="2 3" id="KW-0472">Membrane</keyword>
<feature type="transmembrane region" description="Helical" evidence="3">
    <location>
        <begin position="97"/>
        <end position="117"/>
    </location>
</feature>
<dbReference type="GeneID" id="117360942"/>
<evidence type="ECO:0000256" key="1">
    <source>
        <dbReference type="ARBA" id="ARBA00004370"/>
    </source>
</evidence>
<dbReference type="InterPro" id="IPR039735">
    <property type="entry name" value="CHIC1/2"/>
</dbReference>
<gene>
    <name evidence="6" type="primary">CHIC1</name>
</gene>
<dbReference type="CTD" id="53344"/>
<keyword evidence="5" id="KW-1185">Reference proteome</keyword>
<evidence type="ECO:0000313" key="5">
    <source>
        <dbReference type="Proteomes" id="UP000515159"/>
    </source>
</evidence>
<dbReference type="PANTHER" id="PTHR13005:SF2">
    <property type="entry name" value="CYSTEINE-RICH HYDROPHOBIC DOMAIN-CONTAINING PROTEIN 1"/>
    <property type="match status" value="1"/>
</dbReference>
<keyword evidence="3" id="KW-0812">Transmembrane</keyword>
<dbReference type="InterPro" id="IPR019383">
    <property type="entry name" value="Golgin_A_7/ERF4"/>
</dbReference>
<reference evidence="6" key="1">
    <citation type="submission" date="2025-08" db="UniProtKB">
        <authorList>
            <consortium name="RefSeq"/>
        </authorList>
    </citation>
    <scope>IDENTIFICATION</scope>
</reference>
<sequence>MSALLPNMADFDTIYELDEEEEEEVERVVSEERLLCCTPDPVVVRGAGHITVFGLSNKFDPEFPSILTGKVAPEEFKTSIGRVNACLKKNLPVNVKWLLCGCLCCCCTLGCSLWPVVCLNKRTRRSIQKLLEWENNRLYHKLGLHWKLSKRKCETSNMMEYVILIEFLPKYPIFRPD</sequence>
<feature type="domain" description="Golgin subfamily A member 7/ERF4" evidence="4">
    <location>
        <begin position="57"/>
        <end position="146"/>
    </location>
</feature>
<organism evidence="5 6">
    <name type="scientific">Geotrypetes seraphini</name>
    <name type="common">Gaboon caecilian</name>
    <name type="synonym">Caecilia seraphini</name>
    <dbReference type="NCBI Taxonomy" id="260995"/>
    <lineage>
        <taxon>Eukaryota</taxon>
        <taxon>Metazoa</taxon>
        <taxon>Chordata</taxon>
        <taxon>Craniata</taxon>
        <taxon>Vertebrata</taxon>
        <taxon>Euteleostomi</taxon>
        <taxon>Amphibia</taxon>
        <taxon>Gymnophiona</taxon>
        <taxon>Geotrypetes</taxon>
    </lineage>
</organism>
<dbReference type="AlphaFoldDB" id="A0A6P8RH63"/>
<dbReference type="GO" id="GO:0016020">
    <property type="term" value="C:membrane"/>
    <property type="evidence" value="ECO:0007669"/>
    <property type="project" value="UniProtKB-SubCell"/>
</dbReference>
<comment type="subcellular location">
    <subcellularLocation>
        <location evidence="1">Membrane</location>
    </subcellularLocation>
</comment>
<accession>A0A6P8RH63</accession>
<dbReference type="Proteomes" id="UP000515159">
    <property type="component" value="Chromosome 5"/>
</dbReference>
<name>A0A6P8RH63_GEOSA</name>
<dbReference type="Pfam" id="PF10256">
    <property type="entry name" value="Erf4"/>
    <property type="match status" value="1"/>
</dbReference>
<proteinExistence type="predicted"/>
<evidence type="ECO:0000256" key="2">
    <source>
        <dbReference type="ARBA" id="ARBA00023136"/>
    </source>
</evidence>
<evidence type="ECO:0000313" key="6">
    <source>
        <dbReference type="RefSeq" id="XP_033801506.1"/>
    </source>
</evidence>
<keyword evidence="3" id="KW-1133">Transmembrane helix</keyword>
<dbReference type="RefSeq" id="XP_033801506.1">
    <property type="nucleotide sequence ID" value="XM_033945615.1"/>
</dbReference>
<protein>
    <submittedName>
        <fullName evidence="6">Cysteine-rich hydrophobic domain-containing protein 1 isoform X3</fullName>
    </submittedName>
</protein>
<evidence type="ECO:0000259" key="4">
    <source>
        <dbReference type="Pfam" id="PF10256"/>
    </source>
</evidence>
<evidence type="ECO:0000256" key="3">
    <source>
        <dbReference type="SAM" id="Phobius"/>
    </source>
</evidence>